<keyword evidence="3" id="KW-1003">Cell membrane</keyword>
<evidence type="ECO:0000256" key="2">
    <source>
        <dbReference type="ARBA" id="ARBA00009592"/>
    </source>
</evidence>
<organism evidence="16">
    <name type="scientific">Selaginella moellendorffii</name>
    <name type="common">Spikemoss</name>
    <dbReference type="NCBI Taxonomy" id="88036"/>
    <lineage>
        <taxon>Eukaryota</taxon>
        <taxon>Viridiplantae</taxon>
        <taxon>Streptophyta</taxon>
        <taxon>Embryophyta</taxon>
        <taxon>Tracheophyta</taxon>
        <taxon>Lycopodiopsida</taxon>
        <taxon>Selaginellales</taxon>
        <taxon>Selaginellaceae</taxon>
        <taxon>Selaginella</taxon>
    </lineage>
</organism>
<evidence type="ECO:0000256" key="4">
    <source>
        <dbReference type="ARBA" id="ARBA00022614"/>
    </source>
</evidence>
<keyword evidence="8" id="KW-1133">Transmembrane helix</keyword>
<sequence length="570" mass="62055">MAHLMLLVLVLSALQWPRSCKPEHVCSKASGDKSLLLCFKDTLDEQTRATLSSWNDSGHPSSWRGIVWNKRSDLVLKLNLTGAGLSGKLWPVWCRLPLLQFADFSNNNLSGHLTFDGCQYNASSRLQVLNLRNNSLSGSIPQSISTIRALKYLNLGQNDLTGSIPQGLWNLVQLRELDLGGNALSGSIPPELGYLTNLQHLILASNQLSGSIPPEISNCTLLRKMALMRNVLSGEISSSIGNLSNLRILALTANNLTGNLPPSFSGLTSLKMLDVGYNSLSGPFPDAVKNMASLRYLSVSTNRMEGPIPPWLGNFTNLRHLILYRNRFTGSIPPQLGSLNYLKFPMKPQFDPDLSGVQLQNNLSPSGGDAAKILSYSYDFFPTVLDLCENKLSGSIPPELGQLQNLQHLWLCDNMLSGPIPSTLADATRLILLQLYDNQLSGQIPPQLTSLTSLSYFNVSNNNLSGPIPTSAQFSTFNDISAFAGNPGLCGSLLNKACTVEPEDSSSLSKEHENGNFVDGKAFAVGVAVGLCGGFWAVMSLVSESSVIWLTKRIRYYLQTVGLLKQKEVI</sequence>
<evidence type="ECO:0000256" key="11">
    <source>
        <dbReference type="ARBA" id="ARBA00023180"/>
    </source>
</evidence>
<evidence type="ECO:0000256" key="10">
    <source>
        <dbReference type="ARBA" id="ARBA00023170"/>
    </source>
</evidence>
<gene>
    <name evidence="15" type="ORF">SELMODRAFT_442594</name>
</gene>
<dbReference type="FunFam" id="3.80.10.10:FF:000041">
    <property type="entry name" value="LRR receptor-like serine/threonine-protein kinase ERECTA"/>
    <property type="match status" value="1"/>
</dbReference>
<dbReference type="Pfam" id="PF13855">
    <property type="entry name" value="LRR_8"/>
    <property type="match status" value="2"/>
</dbReference>
<dbReference type="InterPro" id="IPR032675">
    <property type="entry name" value="LRR_dom_sf"/>
</dbReference>
<comment type="subcellular location">
    <subcellularLocation>
        <location evidence="1">Cell membrane</location>
    </subcellularLocation>
    <subcellularLocation>
        <location evidence="12">Endomembrane system</location>
        <topology evidence="12">Single-pass membrane protein</topology>
    </subcellularLocation>
</comment>
<dbReference type="OrthoDB" id="442066at2759"/>
<name>D8RU94_SELML</name>
<dbReference type="SUPFAM" id="SSF52058">
    <property type="entry name" value="L domain-like"/>
    <property type="match status" value="1"/>
</dbReference>
<evidence type="ECO:0000256" key="12">
    <source>
        <dbReference type="ARBA" id="ARBA00037847"/>
    </source>
</evidence>
<feature type="domain" description="Leucine-rich repeat-containing N-terminal plant-type" evidence="14">
    <location>
        <begin position="30"/>
        <end position="66"/>
    </location>
</feature>
<keyword evidence="5" id="KW-0812">Transmembrane</keyword>
<dbReference type="FunFam" id="3.80.10.10:FF:000383">
    <property type="entry name" value="Leucine-rich repeat receptor protein kinase EMS1"/>
    <property type="match status" value="1"/>
</dbReference>
<dbReference type="OMA" id="VDWGRPN"/>
<comment type="similarity">
    <text evidence="2">Belongs to the RLP family.</text>
</comment>
<evidence type="ECO:0000256" key="6">
    <source>
        <dbReference type="ARBA" id="ARBA00022729"/>
    </source>
</evidence>
<dbReference type="Proteomes" id="UP000001514">
    <property type="component" value="Unassembled WGS sequence"/>
</dbReference>
<keyword evidence="11" id="KW-0325">Glycoprotein</keyword>
<protein>
    <recommendedName>
        <fullName evidence="14">Leucine-rich repeat-containing N-terminal plant-type domain-containing protein</fullName>
    </recommendedName>
</protein>
<dbReference type="InterPro" id="IPR001611">
    <property type="entry name" value="Leu-rich_rpt"/>
</dbReference>
<evidence type="ECO:0000256" key="9">
    <source>
        <dbReference type="ARBA" id="ARBA00023136"/>
    </source>
</evidence>
<dbReference type="PANTHER" id="PTHR48052:SF8">
    <property type="entry name" value="LRR RECEPTOR-LIKE SERINE_THREONINE-PROTEIN KINASE FLS2"/>
    <property type="match status" value="1"/>
</dbReference>
<dbReference type="Gramene" id="EFJ24369">
    <property type="protein sequence ID" value="EFJ24369"/>
    <property type="gene ID" value="SELMODRAFT_442594"/>
</dbReference>
<evidence type="ECO:0000313" key="16">
    <source>
        <dbReference type="Proteomes" id="UP000001514"/>
    </source>
</evidence>
<dbReference type="Pfam" id="PF08263">
    <property type="entry name" value="LRRNT_2"/>
    <property type="match status" value="1"/>
</dbReference>
<evidence type="ECO:0000256" key="3">
    <source>
        <dbReference type="ARBA" id="ARBA00022475"/>
    </source>
</evidence>
<evidence type="ECO:0000259" key="14">
    <source>
        <dbReference type="Pfam" id="PF08263"/>
    </source>
</evidence>
<keyword evidence="4" id="KW-0433">Leucine-rich repeat</keyword>
<keyword evidence="16" id="KW-1185">Reference proteome</keyword>
<dbReference type="Pfam" id="PF00560">
    <property type="entry name" value="LRR_1"/>
    <property type="match status" value="5"/>
</dbReference>
<dbReference type="eggNOG" id="ENOG502R43I">
    <property type="taxonomic scope" value="Eukaryota"/>
</dbReference>
<evidence type="ECO:0000256" key="8">
    <source>
        <dbReference type="ARBA" id="ARBA00022989"/>
    </source>
</evidence>
<dbReference type="Gene3D" id="3.80.10.10">
    <property type="entry name" value="Ribonuclease Inhibitor"/>
    <property type="match status" value="2"/>
</dbReference>
<keyword evidence="6 13" id="KW-0732">Signal</keyword>
<evidence type="ECO:0000256" key="13">
    <source>
        <dbReference type="SAM" id="SignalP"/>
    </source>
</evidence>
<keyword evidence="7" id="KW-0677">Repeat</keyword>
<dbReference type="GO" id="GO:0005886">
    <property type="term" value="C:plasma membrane"/>
    <property type="evidence" value="ECO:0007669"/>
    <property type="project" value="UniProtKB-SubCell"/>
</dbReference>
<proteinExistence type="inferred from homology"/>
<keyword evidence="9" id="KW-0472">Membrane</keyword>
<dbReference type="HOGENOM" id="CLU_000288_18_22_1"/>
<evidence type="ECO:0000256" key="1">
    <source>
        <dbReference type="ARBA" id="ARBA00004236"/>
    </source>
</evidence>
<dbReference type="KEGG" id="smo:SELMODRAFT_442594"/>
<dbReference type="PANTHER" id="PTHR48052">
    <property type="entry name" value="UNNAMED PRODUCT"/>
    <property type="match status" value="1"/>
</dbReference>
<dbReference type="EMBL" id="GL377590">
    <property type="protein sequence ID" value="EFJ24369.1"/>
    <property type="molecule type" value="Genomic_DNA"/>
</dbReference>
<evidence type="ECO:0000313" key="15">
    <source>
        <dbReference type="EMBL" id="EFJ24369.1"/>
    </source>
</evidence>
<evidence type="ECO:0000256" key="5">
    <source>
        <dbReference type="ARBA" id="ARBA00022692"/>
    </source>
</evidence>
<reference evidence="15 16" key="1">
    <citation type="journal article" date="2011" name="Science">
        <title>The Selaginella genome identifies genetic changes associated with the evolution of vascular plants.</title>
        <authorList>
            <person name="Banks J.A."/>
            <person name="Nishiyama T."/>
            <person name="Hasebe M."/>
            <person name="Bowman J.L."/>
            <person name="Gribskov M."/>
            <person name="dePamphilis C."/>
            <person name="Albert V.A."/>
            <person name="Aono N."/>
            <person name="Aoyama T."/>
            <person name="Ambrose B.A."/>
            <person name="Ashton N.W."/>
            <person name="Axtell M.J."/>
            <person name="Barker E."/>
            <person name="Barker M.S."/>
            <person name="Bennetzen J.L."/>
            <person name="Bonawitz N.D."/>
            <person name="Chapple C."/>
            <person name="Cheng C."/>
            <person name="Correa L.G."/>
            <person name="Dacre M."/>
            <person name="DeBarry J."/>
            <person name="Dreyer I."/>
            <person name="Elias M."/>
            <person name="Engstrom E.M."/>
            <person name="Estelle M."/>
            <person name="Feng L."/>
            <person name="Finet C."/>
            <person name="Floyd S.K."/>
            <person name="Frommer W.B."/>
            <person name="Fujita T."/>
            <person name="Gramzow L."/>
            <person name="Gutensohn M."/>
            <person name="Harholt J."/>
            <person name="Hattori M."/>
            <person name="Heyl A."/>
            <person name="Hirai T."/>
            <person name="Hiwatashi Y."/>
            <person name="Ishikawa M."/>
            <person name="Iwata M."/>
            <person name="Karol K.G."/>
            <person name="Koehler B."/>
            <person name="Kolukisaoglu U."/>
            <person name="Kubo M."/>
            <person name="Kurata T."/>
            <person name="Lalonde S."/>
            <person name="Li K."/>
            <person name="Li Y."/>
            <person name="Litt A."/>
            <person name="Lyons E."/>
            <person name="Manning G."/>
            <person name="Maruyama T."/>
            <person name="Michael T.P."/>
            <person name="Mikami K."/>
            <person name="Miyazaki S."/>
            <person name="Morinaga S."/>
            <person name="Murata T."/>
            <person name="Mueller-Roeber B."/>
            <person name="Nelson D.R."/>
            <person name="Obara M."/>
            <person name="Oguri Y."/>
            <person name="Olmstead R.G."/>
            <person name="Onodera N."/>
            <person name="Petersen B.L."/>
            <person name="Pils B."/>
            <person name="Prigge M."/>
            <person name="Rensing S.A."/>
            <person name="Riano-Pachon D.M."/>
            <person name="Roberts A.W."/>
            <person name="Sato Y."/>
            <person name="Scheller H.V."/>
            <person name="Schulz B."/>
            <person name="Schulz C."/>
            <person name="Shakirov E.V."/>
            <person name="Shibagaki N."/>
            <person name="Shinohara N."/>
            <person name="Shippen D.E."/>
            <person name="Soerensen I."/>
            <person name="Sotooka R."/>
            <person name="Sugimoto N."/>
            <person name="Sugita M."/>
            <person name="Sumikawa N."/>
            <person name="Tanurdzic M."/>
            <person name="Theissen G."/>
            <person name="Ulvskov P."/>
            <person name="Wakazuki S."/>
            <person name="Weng J.K."/>
            <person name="Willats W.W."/>
            <person name="Wipf D."/>
            <person name="Wolf P.G."/>
            <person name="Yang L."/>
            <person name="Zimmer A.D."/>
            <person name="Zhu Q."/>
            <person name="Mitros T."/>
            <person name="Hellsten U."/>
            <person name="Loque D."/>
            <person name="Otillar R."/>
            <person name="Salamov A."/>
            <person name="Schmutz J."/>
            <person name="Shapiro H."/>
            <person name="Lindquist E."/>
            <person name="Lucas S."/>
            <person name="Rokhsar D."/>
            <person name="Grigoriev I.V."/>
        </authorList>
    </citation>
    <scope>NUCLEOTIDE SEQUENCE [LARGE SCALE GENOMIC DNA]</scope>
</reference>
<feature type="signal peptide" evidence="13">
    <location>
        <begin position="1"/>
        <end position="22"/>
    </location>
</feature>
<keyword evidence="10" id="KW-0675">Receptor</keyword>
<dbReference type="InterPro" id="IPR003591">
    <property type="entry name" value="Leu-rich_rpt_typical-subtyp"/>
</dbReference>
<dbReference type="InterPro" id="IPR013210">
    <property type="entry name" value="LRR_N_plant-typ"/>
</dbReference>
<feature type="chain" id="PRO_5003122117" description="Leucine-rich repeat-containing N-terminal plant-type domain-containing protein" evidence="13">
    <location>
        <begin position="23"/>
        <end position="570"/>
    </location>
</feature>
<dbReference type="STRING" id="88036.D8RU94"/>
<dbReference type="InParanoid" id="D8RU94"/>
<accession>D8RU94</accession>
<dbReference type="FunFam" id="3.80.10.10:FF:000213">
    <property type="entry name" value="Tyrosine-sulfated glycopeptide receptor 1"/>
    <property type="match status" value="1"/>
</dbReference>
<dbReference type="AlphaFoldDB" id="D8RU94"/>
<evidence type="ECO:0000256" key="7">
    <source>
        <dbReference type="ARBA" id="ARBA00022737"/>
    </source>
</evidence>
<dbReference type="SMART" id="SM00369">
    <property type="entry name" value="LRR_TYP"/>
    <property type="match status" value="6"/>
</dbReference>